<dbReference type="PANTHER" id="PTHR47964">
    <property type="entry name" value="ATP-DEPENDENT DNA HELICASE HOMOLOG RECG, CHLOROPLASTIC"/>
    <property type="match status" value="1"/>
</dbReference>
<evidence type="ECO:0000256" key="5">
    <source>
        <dbReference type="ARBA" id="ARBA00022840"/>
    </source>
</evidence>
<feature type="compositionally biased region" description="Basic and acidic residues" evidence="9">
    <location>
        <begin position="492"/>
        <end position="501"/>
    </location>
</feature>
<dbReference type="PROSITE" id="PS51194">
    <property type="entry name" value="HELICASE_CTER"/>
    <property type="match status" value="1"/>
</dbReference>
<dbReference type="InterPro" id="IPR033454">
    <property type="entry name" value="RecG_wedge"/>
</dbReference>
<dbReference type="Proteomes" id="UP000002026">
    <property type="component" value="Chromosome"/>
</dbReference>
<dbReference type="STRING" id="471855.Shel_10000"/>
<evidence type="ECO:0000259" key="11">
    <source>
        <dbReference type="PROSITE" id="PS51194"/>
    </source>
</evidence>
<evidence type="ECO:0000256" key="3">
    <source>
        <dbReference type="ARBA" id="ARBA00022801"/>
    </source>
</evidence>
<gene>
    <name evidence="12" type="ordered locus">Shel_10000</name>
</gene>
<dbReference type="Pfam" id="PF17191">
    <property type="entry name" value="RecG_wedge"/>
    <property type="match status" value="1"/>
</dbReference>
<dbReference type="GO" id="GO:0003677">
    <property type="term" value="F:DNA binding"/>
    <property type="evidence" value="ECO:0007669"/>
    <property type="project" value="UniProtKB-KW"/>
</dbReference>
<dbReference type="Pfam" id="PF00270">
    <property type="entry name" value="DEAD"/>
    <property type="match status" value="1"/>
</dbReference>
<dbReference type="Gene3D" id="2.40.50.140">
    <property type="entry name" value="Nucleic acid-binding proteins"/>
    <property type="match status" value="1"/>
</dbReference>
<organism evidence="12 13">
    <name type="scientific">Slackia heliotrinireducens (strain ATCC 29202 / DSM 20476 / NCTC 11029 / RHS 1)</name>
    <name type="common">Peptococcus heliotrinreducens</name>
    <dbReference type="NCBI Taxonomy" id="471855"/>
    <lineage>
        <taxon>Bacteria</taxon>
        <taxon>Bacillati</taxon>
        <taxon>Actinomycetota</taxon>
        <taxon>Coriobacteriia</taxon>
        <taxon>Eggerthellales</taxon>
        <taxon>Eggerthellaceae</taxon>
        <taxon>Slackia</taxon>
    </lineage>
</organism>
<dbReference type="Gene3D" id="3.40.50.300">
    <property type="entry name" value="P-loop containing nucleotide triphosphate hydrolases"/>
    <property type="match status" value="2"/>
</dbReference>
<feature type="compositionally biased region" description="Acidic residues" evidence="9">
    <location>
        <begin position="502"/>
        <end position="518"/>
    </location>
</feature>
<dbReference type="GO" id="GO:0005524">
    <property type="term" value="F:ATP binding"/>
    <property type="evidence" value="ECO:0007669"/>
    <property type="project" value="UniProtKB-KW"/>
</dbReference>
<evidence type="ECO:0000256" key="8">
    <source>
        <dbReference type="ARBA" id="ARBA00049819"/>
    </source>
</evidence>
<dbReference type="SMART" id="SM00490">
    <property type="entry name" value="HELICc"/>
    <property type="match status" value="1"/>
</dbReference>
<dbReference type="InterPro" id="IPR047112">
    <property type="entry name" value="RecG/Mfd"/>
</dbReference>
<dbReference type="InterPro" id="IPR001650">
    <property type="entry name" value="Helicase_C-like"/>
</dbReference>
<dbReference type="NCBIfam" id="NF008168">
    <property type="entry name" value="PRK10917.2-2"/>
    <property type="match status" value="1"/>
</dbReference>
<keyword evidence="5" id="KW-0067">ATP-binding</keyword>
<keyword evidence="6" id="KW-0238">DNA-binding</keyword>
<dbReference type="AlphaFoldDB" id="C7N552"/>
<keyword evidence="4 12" id="KW-0347">Helicase</keyword>
<dbReference type="InterPro" id="IPR027417">
    <property type="entry name" value="P-loop_NTPase"/>
</dbReference>
<dbReference type="GO" id="GO:0003678">
    <property type="term" value="F:DNA helicase activity"/>
    <property type="evidence" value="ECO:0007669"/>
    <property type="project" value="TreeGrafter"/>
</dbReference>
<dbReference type="Pfam" id="PF19833">
    <property type="entry name" value="RecG_dom3_C"/>
    <property type="match status" value="1"/>
</dbReference>
<dbReference type="Pfam" id="PF00271">
    <property type="entry name" value="Helicase_C"/>
    <property type="match status" value="1"/>
</dbReference>
<dbReference type="SUPFAM" id="SSF52540">
    <property type="entry name" value="P-loop containing nucleoside triphosphate hydrolases"/>
    <property type="match status" value="2"/>
</dbReference>
<keyword evidence="3" id="KW-0378">Hydrolase</keyword>
<dbReference type="HOGENOM" id="CLU_005122_7_1_11"/>
<name>C7N552_SLAHD</name>
<evidence type="ECO:0000256" key="9">
    <source>
        <dbReference type="SAM" id="MobiDB-lite"/>
    </source>
</evidence>
<dbReference type="InterPro" id="IPR045562">
    <property type="entry name" value="RecG_dom3_C"/>
</dbReference>
<keyword evidence="13" id="KW-1185">Reference proteome</keyword>
<dbReference type="InterPro" id="IPR011545">
    <property type="entry name" value="DEAD/DEAH_box_helicase_dom"/>
</dbReference>
<proteinExistence type="predicted"/>
<dbReference type="SMART" id="SM00487">
    <property type="entry name" value="DEXDc"/>
    <property type="match status" value="1"/>
</dbReference>
<sequence>MQDRLAATLELDAPVTSVSGVSSGRAAGLSRLGIRTVRDLLQHFPHRYVDMSRISTIEGAGIGDSVTIVGTIHEVRLKRPRPRLSLTEVTIVDGTGTLIATFFRQPWIAKTLKTGTRVSVAGTLEFNYGYKRMTAPFLDVLEDDQNPMSGQIVPVHHATGKVTPGIMRLIVRNAVDSAWGAYDPLPLELRTKYRLMSRSNAYRSIHFPQDMRDVHQARRRLAYEEVLMLQMHMLMSARDRQDDGPAHEHVFDGPYSEALMKALPFSLTSDQERAVAEIQMRMAQPKVMSHMLLGDVGTGKTAVAGFAIAAAADARFQTFMMAPTEVLATQYAASLGGLFDQAGISWALLTGSTPAEDREDILMRLASGHTDVVFGTHALLEDDVVAHDCGLVIIDEQQRFGVDQRKRLIEKGRNADALFMTATPIPRTLALALYGNLSLSYLRQVPFDRPPRKTQVVDFRDRGKAYDAALAACRRGEQVYVVCPLVGQKRKADDDKKKDDRDAEEETPSYIESDEDMRQDDQKAAEAEAAFLQSKVFADFKVGLLHGRMDAKAKHAAMEDFRAGQTDVLVCTTVIEVGVDVPNATVMIIEDADRFGLSQLHQLRGRVGRGTKPGEVYLIAATSSEDALERLSAMEATDDGFELAERDLALRREGDILGNRQHGASVLRLVNIVRDGKLIELAHEDAEALLDADPEFETPAMQALVHEVRAWFPHTDEDTTIGG</sequence>
<dbReference type="EMBL" id="CP001684">
    <property type="protein sequence ID" value="ACV22037.1"/>
    <property type="molecule type" value="Genomic_DNA"/>
</dbReference>
<feature type="domain" description="Helicase C-terminal" evidence="11">
    <location>
        <begin position="495"/>
        <end position="654"/>
    </location>
</feature>
<dbReference type="PROSITE" id="PS51192">
    <property type="entry name" value="HELICASE_ATP_BIND_1"/>
    <property type="match status" value="1"/>
</dbReference>
<keyword evidence="7" id="KW-0234">DNA repair</keyword>
<dbReference type="PANTHER" id="PTHR47964:SF1">
    <property type="entry name" value="ATP-DEPENDENT DNA HELICASE HOMOLOG RECG, CHLOROPLASTIC"/>
    <property type="match status" value="1"/>
</dbReference>
<evidence type="ECO:0000256" key="2">
    <source>
        <dbReference type="ARBA" id="ARBA00022763"/>
    </source>
</evidence>
<dbReference type="KEGG" id="shi:Shel_10000"/>
<dbReference type="GO" id="GO:0016787">
    <property type="term" value="F:hydrolase activity"/>
    <property type="evidence" value="ECO:0007669"/>
    <property type="project" value="UniProtKB-KW"/>
</dbReference>
<evidence type="ECO:0000313" key="12">
    <source>
        <dbReference type="EMBL" id="ACV22037.1"/>
    </source>
</evidence>
<dbReference type="SUPFAM" id="SSF50249">
    <property type="entry name" value="Nucleic acid-binding proteins"/>
    <property type="match status" value="1"/>
</dbReference>
<evidence type="ECO:0000259" key="10">
    <source>
        <dbReference type="PROSITE" id="PS51192"/>
    </source>
</evidence>
<dbReference type="GO" id="GO:0006281">
    <property type="term" value="P:DNA repair"/>
    <property type="evidence" value="ECO:0007669"/>
    <property type="project" value="UniProtKB-KW"/>
</dbReference>
<dbReference type="InterPro" id="IPR014001">
    <property type="entry name" value="Helicase_ATP-bd"/>
</dbReference>
<dbReference type="RefSeq" id="WP_012798141.1">
    <property type="nucleotide sequence ID" value="NC_013165.1"/>
</dbReference>
<dbReference type="eggNOG" id="COG1200">
    <property type="taxonomic scope" value="Bacteria"/>
</dbReference>
<evidence type="ECO:0000256" key="4">
    <source>
        <dbReference type="ARBA" id="ARBA00022806"/>
    </source>
</evidence>
<evidence type="ECO:0000256" key="1">
    <source>
        <dbReference type="ARBA" id="ARBA00022741"/>
    </source>
</evidence>
<keyword evidence="1" id="KW-0547">Nucleotide-binding</keyword>
<dbReference type="CDD" id="cd04488">
    <property type="entry name" value="RecG_wedge_OBF"/>
    <property type="match status" value="1"/>
</dbReference>
<keyword evidence="2" id="KW-0227">DNA damage</keyword>
<evidence type="ECO:0000256" key="7">
    <source>
        <dbReference type="ARBA" id="ARBA00023204"/>
    </source>
</evidence>
<feature type="domain" description="Helicase ATP-binding" evidence="10">
    <location>
        <begin position="281"/>
        <end position="442"/>
    </location>
</feature>
<feature type="region of interest" description="Disordered" evidence="9">
    <location>
        <begin position="492"/>
        <end position="523"/>
    </location>
</feature>
<dbReference type="InterPro" id="IPR012340">
    <property type="entry name" value="NA-bd_OB-fold"/>
</dbReference>
<reference evidence="12 13" key="1">
    <citation type="journal article" date="2009" name="Stand. Genomic Sci.">
        <title>Complete genome sequence of Slackia heliotrinireducens type strain (RHS 1).</title>
        <authorList>
            <person name="Pukall R."/>
            <person name="Lapidus A."/>
            <person name="Nolan M."/>
            <person name="Copeland A."/>
            <person name="Glavina Del Rio T."/>
            <person name="Lucas S."/>
            <person name="Chen F."/>
            <person name="Tice H."/>
            <person name="Cheng J.F."/>
            <person name="Chertkov O."/>
            <person name="Bruce D."/>
            <person name="Goodwin L."/>
            <person name="Kuske C."/>
            <person name="Brettin T."/>
            <person name="Detter J.C."/>
            <person name="Han C."/>
            <person name="Pitluck S."/>
            <person name="Pati A."/>
            <person name="Mavrommatis K."/>
            <person name="Ivanova N."/>
            <person name="Ovchinnikova G."/>
            <person name="Chen A."/>
            <person name="Palaniappan K."/>
            <person name="Schneider S."/>
            <person name="Rohde M."/>
            <person name="Chain P."/>
            <person name="D'haeseleer P."/>
            <person name="Goker M."/>
            <person name="Bristow J."/>
            <person name="Eisen J.A."/>
            <person name="Markowitz V."/>
            <person name="Kyrpides N.C."/>
            <person name="Klenk H.P."/>
            <person name="Hugenholtz P."/>
        </authorList>
    </citation>
    <scope>NUCLEOTIDE SEQUENCE [LARGE SCALE GENOMIC DNA]</scope>
    <source>
        <strain evidence="13">ATCC 29202 / DSM 20476 / NCTC 11029 / RHS 1</strain>
    </source>
</reference>
<evidence type="ECO:0000256" key="6">
    <source>
        <dbReference type="ARBA" id="ARBA00023125"/>
    </source>
</evidence>
<evidence type="ECO:0000313" key="13">
    <source>
        <dbReference type="Proteomes" id="UP000002026"/>
    </source>
</evidence>
<accession>C7N552</accession>
<protein>
    <recommendedName>
        <fullName evidence="8">Probable DNA 3'-5' helicase RecG</fullName>
    </recommendedName>
</protein>